<dbReference type="Proteomes" id="UP000002051">
    <property type="component" value="Chromosome 8"/>
</dbReference>
<gene>
    <name evidence="1" type="ordered locus">MTR_8g469210</name>
</gene>
<protein>
    <submittedName>
        <fullName evidence="1 2">Uncharacterized protein</fullName>
    </submittedName>
</protein>
<reference evidence="2" key="3">
    <citation type="submission" date="2015-04" db="UniProtKB">
        <authorList>
            <consortium name="EnsemblPlants"/>
        </authorList>
    </citation>
    <scope>IDENTIFICATION</scope>
    <source>
        <strain evidence="2">cv. Jemalong A17</strain>
    </source>
</reference>
<evidence type="ECO:0000313" key="1">
    <source>
        <dbReference type="EMBL" id="KEH19836.1"/>
    </source>
</evidence>
<proteinExistence type="predicted"/>
<dbReference type="AlphaFoldDB" id="A0A072TRL5"/>
<dbReference type="EMBL" id="CM001224">
    <property type="protein sequence ID" value="KEH19836.1"/>
    <property type="molecule type" value="Genomic_DNA"/>
</dbReference>
<evidence type="ECO:0000313" key="3">
    <source>
        <dbReference type="Proteomes" id="UP000002051"/>
    </source>
</evidence>
<accession>A0A072TRL5</accession>
<keyword evidence="3" id="KW-1185">Reference proteome</keyword>
<name>A0A072TRL5_MEDTR</name>
<organism evidence="1 3">
    <name type="scientific">Medicago truncatula</name>
    <name type="common">Barrel medic</name>
    <name type="synonym">Medicago tribuloides</name>
    <dbReference type="NCBI Taxonomy" id="3880"/>
    <lineage>
        <taxon>Eukaryota</taxon>
        <taxon>Viridiplantae</taxon>
        <taxon>Streptophyta</taxon>
        <taxon>Embryophyta</taxon>
        <taxon>Tracheophyta</taxon>
        <taxon>Spermatophyta</taxon>
        <taxon>Magnoliopsida</taxon>
        <taxon>eudicotyledons</taxon>
        <taxon>Gunneridae</taxon>
        <taxon>Pentapetalae</taxon>
        <taxon>rosids</taxon>
        <taxon>fabids</taxon>
        <taxon>Fabales</taxon>
        <taxon>Fabaceae</taxon>
        <taxon>Papilionoideae</taxon>
        <taxon>50 kb inversion clade</taxon>
        <taxon>NPAAA clade</taxon>
        <taxon>Hologalegina</taxon>
        <taxon>IRL clade</taxon>
        <taxon>Trifolieae</taxon>
        <taxon>Medicago</taxon>
    </lineage>
</organism>
<dbReference type="HOGENOM" id="CLU_3109489_0_0_1"/>
<evidence type="ECO:0000313" key="2">
    <source>
        <dbReference type="EnsemblPlants" id="KEH19836"/>
    </source>
</evidence>
<sequence>MWSLKRTGERPESMQCEIICDLVVDFGLAEILRDLVFGLRPCRDPWWSGYG</sequence>
<dbReference type="EnsemblPlants" id="KEH19836">
    <property type="protein sequence ID" value="KEH19836"/>
    <property type="gene ID" value="MTR_8g469210"/>
</dbReference>
<reference evidence="1 3" key="1">
    <citation type="journal article" date="2011" name="Nature">
        <title>The Medicago genome provides insight into the evolution of rhizobial symbioses.</title>
        <authorList>
            <person name="Young N.D."/>
            <person name="Debelle F."/>
            <person name="Oldroyd G.E."/>
            <person name="Geurts R."/>
            <person name="Cannon S.B."/>
            <person name="Udvardi M.K."/>
            <person name="Benedito V.A."/>
            <person name="Mayer K.F."/>
            <person name="Gouzy J."/>
            <person name="Schoof H."/>
            <person name="Van de Peer Y."/>
            <person name="Proost S."/>
            <person name="Cook D.R."/>
            <person name="Meyers B.C."/>
            <person name="Spannagl M."/>
            <person name="Cheung F."/>
            <person name="De Mita S."/>
            <person name="Krishnakumar V."/>
            <person name="Gundlach H."/>
            <person name="Zhou S."/>
            <person name="Mudge J."/>
            <person name="Bharti A.K."/>
            <person name="Murray J.D."/>
            <person name="Naoumkina M.A."/>
            <person name="Rosen B."/>
            <person name="Silverstein K.A."/>
            <person name="Tang H."/>
            <person name="Rombauts S."/>
            <person name="Zhao P.X."/>
            <person name="Zhou P."/>
            <person name="Barbe V."/>
            <person name="Bardou P."/>
            <person name="Bechner M."/>
            <person name="Bellec A."/>
            <person name="Berger A."/>
            <person name="Berges H."/>
            <person name="Bidwell S."/>
            <person name="Bisseling T."/>
            <person name="Choisne N."/>
            <person name="Couloux A."/>
            <person name="Denny R."/>
            <person name="Deshpande S."/>
            <person name="Dai X."/>
            <person name="Doyle J.J."/>
            <person name="Dudez A.M."/>
            <person name="Farmer A.D."/>
            <person name="Fouteau S."/>
            <person name="Franken C."/>
            <person name="Gibelin C."/>
            <person name="Gish J."/>
            <person name="Goldstein S."/>
            <person name="Gonzalez A.J."/>
            <person name="Green P.J."/>
            <person name="Hallab A."/>
            <person name="Hartog M."/>
            <person name="Hua A."/>
            <person name="Humphray S.J."/>
            <person name="Jeong D.H."/>
            <person name="Jing Y."/>
            <person name="Jocker A."/>
            <person name="Kenton S.M."/>
            <person name="Kim D.J."/>
            <person name="Klee K."/>
            <person name="Lai H."/>
            <person name="Lang C."/>
            <person name="Lin S."/>
            <person name="Macmil S.L."/>
            <person name="Magdelenat G."/>
            <person name="Matthews L."/>
            <person name="McCorrison J."/>
            <person name="Monaghan E.L."/>
            <person name="Mun J.H."/>
            <person name="Najar F.Z."/>
            <person name="Nicholson C."/>
            <person name="Noirot C."/>
            <person name="O'Bleness M."/>
            <person name="Paule C.R."/>
            <person name="Poulain J."/>
            <person name="Prion F."/>
            <person name="Qin B."/>
            <person name="Qu C."/>
            <person name="Retzel E.F."/>
            <person name="Riddle C."/>
            <person name="Sallet E."/>
            <person name="Samain S."/>
            <person name="Samson N."/>
            <person name="Sanders I."/>
            <person name="Saurat O."/>
            <person name="Scarpelli C."/>
            <person name="Schiex T."/>
            <person name="Segurens B."/>
            <person name="Severin A.J."/>
            <person name="Sherrier D.J."/>
            <person name="Shi R."/>
            <person name="Sims S."/>
            <person name="Singer S.R."/>
            <person name="Sinharoy S."/>
            <person name="Sterck L."/>
            <person name="Viollet A."/>
            <person name="Wang B.B."/>
            <person name="Wang K."/>
            <person name="Wang M."/>
            <person name="Wang X."/>
            <person name="Warfsmann J."/>
            <person name="Weissenbach J."/>
            <person name="White D.D."/>
            <person name="White J.D."/>
            <person name="Wiley G.B."/>
            <person name="Wincker P."/>
            <person name="Xing Y."/>
            <person name="Yang L."/>
            <person name="Yao Z."/>
            <person name="Ying F."/>
            <person name="Zhai J."/>
            <person name="Zhou L."/>
            <person name="Zuber A."/>
            <person name="Denarie J."/>
            <person name="Dixon R.A."/>
            <person name="May G.D."/>
            <person name="Schwartz D.C."/>
            <person name="Rogers J."/>
            <person name="Quetier F."/>
            <person name="Town C.D."/>
            <person name="Roe B.A."/>
        </authorList>
    </citation>
    <scope>NUCLEOTIDE SEQUENCE [LARGE SCALE GENOMIC DNA]</scope>
    <source>
        <strain evidence="1">A17</strain>
        <strain evidence="2 3">cv. Jemalong A17</strain>
    </source>
</reference>
<reference evidence="1 3" key="2">
    <citation type="journal article" date="2014" name="BMC Genomics">
        <title>An improved genome release (version Mt4.0) for the model legume Medicago truncatula.</title>
        <authorList>
            <person name="Tang H."/>
            <person name="Krishnakumar V."/>
            <person name="Bidwell S."/>
            <person name="Rosen B."/>
            <person name="Chan A."/>
            <person name="Zhou S."/>
            <person name="Gentzbittel L."/>
            <person name="Childs K.L."/>
            <person name="Yandell M."/>
            <person name="Gundlach H."/>
            <person name="Mayer K.F."/>
            <person name="Schwartz D.C."/>
            <person name="Town C.D."/>
        </authorList>
    </citation>
    <scope>GENOME REANNOTATION</scope>
    <source>
        <strain evidence="1">A17</strain>
        <strain evidence="2 3">cv. Jemalong A17</strain>
    </source>
</reference>